<dbReference type="GO" id="GO:0008202">
    <property type="term" value="P:steroid metabolic process"/>
    <property type="evidence" value="ECO:0007669"/>
    <property type="project" value="UniProtKB-ARBA"/>
</dbReference>
<sequence length="582" mass="63797">MVSQVHNLERPPATHWDEEVDVLVFGSGAGGLSAALYAEIAGLESLLCEKDAQLGGTTASSGGIVWAPLSRHARQAGIKDSAEQVRLYLETQFGNTNNPELTNSFIESAAAAIDTLEENSDVKFNLAPWPDYYPDAKGGINKGRTLEAQRFDGRQLGRDFRLVRAPLKPLMLFGGMQVDKRKVDDFLNPFGSPSTFLRVLKTFWRYGMDRMRYRRGTELCAGNALVAAFLYSLKKRNAAIWTNASLVRLITDDGVVGAEVQTDSGLRRVRARRGIVLATGGFPHSREMRARYSKDFPHEFTFGYEGNVGDGIQSALAVGASMDSSLKSSGYWQPSSARLMPDGRKIGVLYGYLDRGRPGIIAVDRHGKRFVNESNSYHHVGVSLFDAGLREGNYFHFVCDRDFVWYHGLGMIRPFRWSLNRYIKDGYITIAPTLEDLAAKIGVDPGGLVDTVSRHNQFAETGVDLDFGKGSTAYNRLFAHPRAKPNGNLAPIRKRPFIVLRIYPGTLGTAVGIKANGNGQVLDKAGNVIRGLYACGNDMASVMRGAYPAGGITLGPAITFAYRAVQHMAKVTSLQAERLASK</sequence>
<dbReference type="Pfam" id="PF00890">
    <property type="entry name" value="FAD_binding_2"/>
    <property type="match status" value="1"/>
</dbReference>
<keyword evidence="3" id="KW-0274">FAD</keyword>
<dbReference type="EMBL" id="VOSK01000001">
    <property type="protein sequence ID" value="MPR23692.1"/>
    <property type="molecule type" value="Genomic_DNA"/>
</dbReference>
<feature type="domain" description="FAD-dependent oxidoreductase 2 FAD-binding" evidence="5">
    <location>
        <begin position="21"/>
        <end position="554"/>
    </location>
</feature>
<dbReference type="PRINTS" id="PR00411">
    <property type="entry name" value="PNDRDTASEI"/>
</dbReference>
<dbReference type="InterPro" id="IPR036188">
    <property type="entry name" value="FAD/NAD-bd_sf"/>
</dbReference>
<keyword evidence="4" id="KW-0560">Oxidoreductase</keyword>
<dbReference type="InterPro" id="IPR003953">
    <property type="entry name" value="FAD-dep_OxRdtase_2_FAD-bd"/>
</dbReference>
<comment type="caution">
    <text evidence="6">The sequence shown here is derived from an EMBL/GenBank/DDBJ whole genome shotgun (WGS) entry which is preliminary data.</text>
</comment>
<reference evidence="6 7" key="1">
    <citation type="journal article" date="2019" name="Syst. Appl. Microbiol.">
        <title>Microvirga tunisiensis sp. nov., a root nodule symbiotic bacterium isolated from Lupinus micranthus and L. luteus grown in Northern Tunisia.</title>
        <authorList>
            <person name="Msaddak A."/>
            <person name="Rejili M."/>
            <person name="Duran D."/>
            <person name="Mars M."/>
            <person name="Palacios J.M."/>
            <person name="Ruiz-Argueso T."/>
            <person name="Rey L."/>
            <person name="Imperial J."/>
        </authorList>
    </citation>
    <scope>NUCLEOTIDE SEQUENCE [LARGE SCALE GENOMIC DNA]</scope>
    <source>
        <strain evidence="6 7">Lmie10</strain>
    </source>
</reference>
<evidence type="ECO:0000313" key="7">
    <source>
        <dbReference type="Proteomes" id="UP000403266"/>
    </source>
</evidence>
<gene>
    <name evidence="6" type="ORF">FS320_00255</name>
</gene>
<dbReference type="PANTHER" id="PTHR43400">
    <property type="entry name" value="FUMARATE REDUCTASE"/>
    <property type="match status" value="1"/>
</dbReference>
<evidence type="ECO:0000256" key="2">
    <source>
        <dbReference type="ARBA" id="ARBA00022630"/>
    </source>
</evidence>
<dbReference type="Gene3D" id="3.90.700.10">
    <property type="entry name" value="Succinate dehydrogenase/fumarate reductase flavoprotein, catalytic domain"/>
    <property type="match status" value="1"/>
</dbReference>
<dbReference type="InterPro" id="IPR050315">
    <property type="entry name" value="FAD-oxidoreductase_2"/>
</dbReference>
<accession>A0A5N7M9X1</accession>
<dbReference type="InterPro" id="IPR027477">
    <property type="entry name" value="Succ_DH/fumarate_Rdtase_cat_sf"/>
</dbReference>
<dbReference type="Proteomes" id="UP000403266">
    <property type="component" value="Unassembled WGS sequence"/>
</dbReference>
<dbReference type="AlphaFoldDB" id="A0A5N7M9X1"/>
<keyword evidence="2" id="KW-0285">Flavoprotein</keyword>
<keyword evidence="7" id="KW-1185">Reference proteome</keyword>
<evidence type="ECO:0000256" key="4">
    <source>
        <dbReference type="ARBA" id="ARBA00023002"/>
    </source>
</evidence>
<evidence type="ECO:0000256" key="3">
    <source>
        <dbReference type="ARBA" id="ARBA00022827"/>
    </source>
</evidence>
<evidence type="ECO:0000313" key="6">
    <source>
        <dbReference type="EMBL" id="MPR23692.1"/>
    </source>
</evidence>
<comment type="cofactor">
    <cofactor evidence="1">
        <name>FAD</name>
        <dbReference type="ChEBI" id="CHEBI:57692"/>
    </cofactor>
</comment>
<dbReference type="Gene3D" id="3.50.50.60">
    <property type="entry name" value="FAD/NAD(P)-binding domain"/>
    <property type="match status" value="2"/>
</dbReference>
<organism evidence="6 7">
    <name type="scientific">Microvirga tunisiensis</name>
    <dbReference type="NCBI Taxonomy" id="2108360"/>
    <lineage>
        <taxon>Bacteria</taxon>
        <taxon>Pseudomonadati</taxon>
        <taxon>Pseudomonadota</taxon>
        <taxon>Alphaproteobacteria</taxon>
        <taxon>Hyphomicrobiales</taxon>
        <taxon>Methylobacteriaceae</taxon>
        <taxon>Microvirga</taxon>
    </lineage>
</organism>
<dbReference type="GO" id="GO:0016491">
    <property type="term" value="F:oxidoreductase activity"/>
    <property type="evidence" value="ECO:0007669"/>
    <property type="project" value="UniProtKB-KW"/>
</dbReference>
<dbReference type="SUPFAM" id="SSF56425">
    <property type="entry name" value="Succinate dehydrogenase/fumarate reductase flavoprotein, catalytic domain"/>
    <property type="match status" value="1"/>
</dbReference>
<dbReference type="PANTHER" id="PTHR43400:SF10">
    <property type="entry name" value="3-OXOSTEROID 1-DEHYDROGENASE"/>
    <property type="match status" value="1"/>
</dbReference>
<evidence type="ECO:0000256" key="1">
    <source>
        <dbReference type="ARBA" id="ARBA00001974"/>
    </source>
</evidence>
<name>A0A5N7M9X1_9HYPH</name>
<protein>
    <submittedName>
        <fullName evidence="6">FAD-dependent oxidoreductase</fullName>
    </submittedName>
</protein>
<evidence type="ECO:0000259" key="5">
    <source>
        <dbReference type="Pfam" id="PF00890"/>
    </source>
</evidence>
<dbReference type="OrthoDB" id="3178130at2"/>
<dbReference type="RefSeq" id="WP_152708606.1">
    <property type="nucleotide sequence ID" value="NZ_VOSJ01000001.1"/>
</dbReference>
<proteinExistence type="predicted"/>
<dbReference type="SUPFAM" id="SSF51905">
    <property type="entry name" value="FAD/NAD(P)-binding domain"/>
    <property type="match status" value="1"/>
</dbReference>